<sequence>MKLIAHSFFALVLLGTSGVMAACPPEMGGTTAEEIRGNQQRIVCLQNEVAAETRLRKLEFDIDATERRFQDMQLQQRMDALPRYVPPPVYVPPVVQPML</sequence>
<reference evidence="3 5" key="2">
    <citation type="submission" date="2016-10" db="EMBL/GenBank/DDBJ databases">
        <authorList>
            <person name="de Groot N.N."/>
        </authorList>
    </citation>
    <scope>NUCLEOTIDE SEQUENCE [LARGE SCALE GENOMIC DNA]</scope>
    <source>
        <strain evidence="3 5">CGMCC 1.10210</strain>
    </source>
</reference>
<feature type="signal peptide" evidence="1">
    <location>
        <begin position="1"/>
        <end position="21"/>
    </location>
</feature>
<dbReference type="Proteomes" id="UP000182258">
    <property type="component" value="Unassembled WGS sequence"/>
</dbReference>
<dbReference type="AlphaFoldDB" id="A0A0F5PX19"/>
<evidence type="ECO:0000256" key="1">
    <source>
        <dbReference type="SAM" id="SignalP"/>
    </source>
</evidence>
<feature type="chain" id="PRO_5010418739" evidence="1">
    <location>
        <begin position="22"/>
        <end position="99"/>
    </location>
</feature>
<evidence type="ECO:0000313" key="2">
    <source>
        <dbReference type="EMBL" id="KKC32379.1"/>
    </source>
</evidence>
<dbReference type="PROSITE" id="PS51257">
    <property type="entry name" value="PROKAR_LIPOPROTEIN"/>
    <property type="match status" value="1"/>
</dbReference>
<keyword evidence="1" id="KW-0732">Signal</keyword>
<protein>
    <submittedName>
        <fullName evidence="3">Uncharacterized protein</fullName>
    </submittedName>
</protein>
<organism evidence="3 5">
    <name type="scientific">Devosia psychrophila</name>
    <dbReference type="NCBI Taxonomy" id="728005"/>
    <lineage>
        <taxon>Bacteria</taxon>
        <taxon>Pseudomonadati</taxon>
        <taxon>Pseudomonadota</taxon>
        <taxon>Alphaproteobacteria</taxon>
        <taxon>Hyphomicrobiales</taxon>
        <taxon>Devosiaceae</taxon>
        <taxon>Devosia</taxon>
    </lineage>
</organism>
<dbReference type="Proteomes" id="UP000033519">
    <property type="component" value="Unassembled WGS sequence"/>
</dbReference>
<gene>
    <name evidence="3" type="ORF">SAMN04488059_102307</name>
    <name evidence="2" type="ORF">WH91_13825</name>
</gene>
<dbReference type="RefSeq" id="WP_046171595.1">
    <property type="nucleotide sequence ID" value="NZ_FOMB01000002.1"/>
</dbReference>
<dbReference type="EMBL" id="LAPV01000134">
    <property type="protein sequence ID" value="KKC32379.1"/>
    <property type="molecule type" value="Genomic_DNA"/>
</dbReference>
<dbReference type="EMBL" id="FOMB01000002">
    <property type="protein sequence ID" value="SFC15224.1"/>
    <property type="molecule type" value="Genomic_DNA"/>
</dbReference>
<accession>A0A0F5PX19</accession>
<keyword evidence="4" id="KW-1185">Reference proteome</keyword>
<dbReference type="PATRIC" id="fig|728005.3.peg.936"/>
<evidence type="ECO:0000313" key="5">
    <source>
        <dbReference type="Proteomes" id="UP000182258"/>
    </source>
</evidence>
<proteinExistence type="predicted"/>
<dbReference type="OrthoDB" id="7951187at2"/>
<evidence type="ECO:0000313" key="4">
    <source>
        <dbReference type="Proteomes" id="UP000033519"/>
    </source>
</evidence>
<reference evidence="2 4" key="1">
    <citation type="submission" date="2015-03" db="EMBL/GenBank/DDBJ databases">
        <authorList>
            <person name="Lepp D."/>
            <person name="Hassan Y.I."/>
            <person name="Li X.-Z."/>
            <person name="Zhou T."/>
        </authorList>
    </citation>
    <scope>NUCLEOTIDE SEQUENCE [LARGE SCALE GENOMIC DNA]</scope>
    <source>
        <strain evidence="2 4">Cr7-05</strain>
    </source>
</reference>
<name>A0A0F5PX19_9HYPH</name>
<evidence type="ECO:0000313" key="3">
    <source>
        <dbReference type="EMBL" id="SFC15224.1"/>
    </source>
</evidence>